<evidence type="ECO:0008006" key="4">
    <source>
        <dbReference type="Google" id="ProtNLM"/>
    </source>
</evidence>
<evidence type="ECO:0000313" key="2">
    <source>
        <dbReference type="EMBL" id="QDU34834.1"/>
    </source>
</evidence>
<name>A0A517YX76_9BACT</name>
<proteinExistence type="predicted"/>
<protein>
    <recommendedName>
        <fullName evidence="4">Transmembrane protein</fullName>
    </recommendedName>
</protein>
<feature type="transmembrane region" description="Helical" evidence="1">
    <location>
        <begin position="102"/>
        <end position="120"/>
    </location>
</feature>
<evidence type="ECO:0000313" key="3">
    <source>
        <dbReference type="Proteomes" id="UP000317369"/>
    </source>
</evidence>
<reference evidence="2 3" key="1">
    <citation type="submission" date="2019-02" db="EMBL/GenBank/DDBJ databases">
        <title>Deep-cultivation of Planctomycetes and their phenomic and genomic characterization uncovers novel biology.</title>
        <authorList>
            <person name="Wiegand S."/>
            <person name="Jogler M."/>
            <person name="Boedeker C."/>
            <person name="Pinto D."/>
            <person name="Vollmers J."/>
            <person name="Rivas-Marin E."/>
            <person name="Kohn T."/>
            <person name="Peeters S.H."/>
            <person name="Heuer A."/>
            <person name="Rast P."/>
            <person name="Oberbeckmann S."/>
            <person name="Bunk B."/>
            <person name="Jeske O."/>
            <person name="Meyerdierks A."/>
            <person name="Storesund J.E."/>
            <person name="Kallscheuer N."/>
            <person name="Luecker S."/>
            <person name="Lage O.M."/>
            <person name="Pohl T."/>
            <person name="Merkel B.J."/>
            <person name="Hornburger P."/>
            <person name="Mueller R.-W."/>
            <person name="Bruemmer F."/>
            <person name="Labrenz M."/>
            <person name="Spormann A.M."/>
            <person name="Op den Camp H."/>
            <person name="Overmann J."/>
            <person name="Amann R."/>
            <person name="Jetten M.S.M."/>
            <person name="Mascher T."/>
            <person name="Medema M.H."/>
            <person name="Devos D.P."/>
            <person name="Kaster A.-K."/>
            <person name="Ovreas L."/>
            <person name="Rohde M."/>
            <person name="Galperin M.Y."/>
            <person name="Jogler C."/>
        </authorList>
    </citation>
    <scope>NUCLEOTIDE SEQUENCE [LARGE SCALE GENOMIC DNA]</scope>
    <source>
        <strain evidence="2 3">KS4</strain>
    </source>
</reference>
<dbReference type="Proteomes" id="UP000317369">
    <property type="component" value="Chromosome"/>
</dbReference>
<feature type="transmembrane region" description="Helical" evidence="1">
    <location>
        <begin position="7"/>
        <end position="25"/>
    </location>
</feature>
<feature type="transmembrane region" description="Helical" evidence="1">
    <location>
        <begin position="60"/>
        <end position="77"/>
    </location>
</feature>
<dbReference type="RefSeq" id="WP_145079239.1">
    <property type="nucleotide sequence ID" value="NZ_CP036425.1"/>
</dbReference>
<feature type="transmembrane region" description="Helical" evidence="1">
    <location>
        <begin position="31"/>
        <end position="48"/>
    </location>
</feature>
<gene>
    <name evidence="2" type="ORF">KS4_29100</name>
</gene>
<sequence length="127" mass="13936">MIIITTLFAALYLALGLTFYTIINFATPTALIPPLVIAILFAIIAFLASKPKLRMHTMHAAALLSLILFFAFLSNYGPAFDYLTAAPGHETLQRPLAAVEKAAISILALIYFLITFASFFKARVLKK</sequence>
<keyword evidence="1" id="KW-1133">Transmembrane helix</keyword>
<keyword evidence="1" id="KW-0812">Transmembrane</keyword>
<keyword evidence="3" id="KW-1185">Reference proteome</keyword>
<evidence type="ECO:0000256" key="1">
    <source>
        <dbReference type="SAM" id="Phobius"/>
    </source>
</evidence>
<accession>A0A517YX76</accession>
<dbReference type="EMBL" id="CP036425">
    <property type="protein sequence ID" value="QDU34834.1"/>
    <property type="molecule type" value="Genomic_DNA"/>
</dbReference>
<keyword evidence="1" id="KW-0472">Membrane</keyword>
<dbReference type="KEGG" id="pcor:KS4_29100"/>
<organism evidence="2 3">
    <name type="scientific">Poriferisphaera corsica</name>
    <dbReference type="NCBI Taxonomy" id="2528020"/>
    <lineage>
        <taxon>Bacteria</taxon>
        <taxon>Pseudomonadati</taxon>
        <taxon>Planctomycetota</taxon>
        <taxon>Phycisphaerae</taxon>
        <taxon>Phycisphaerales</taxon>
        <taxon>Phycisphaeraceae</taxon>
        <taxon>Poriferisphaera</taxon>
    </lineage>
</organism>
<dbReference type="AlphaFoldDB" id="A0A517YX76"/>